<organism evidence="9 10">
    <name type="scientific">Celeribacter indicus</name>
    <dbReference type="NCBI Taxonomy" id="1208324"/>
    <lineage>
        <taxon>Bacteria</taxon>
        <taxon>Pseudomonadati</taxon>
        <taxon>Pseudomonadota</taxon>
        <taxon>Alphaproteobacteria</taxon>
        <taxon>Rhodobacterales</taxon>
        <taxon>Roseobacteraceae</taxon>
        <taxon>Celeribacter</taxon>
    </lineage>
</organism>
<dbReference type="InterPro" id="IPR010980">
    <property type="entry name" value="Cyt_c/b562"/>
</dbReference>
<keyword evidence="5 6" id="KW-0408">Iron</keyword>
<comment type="PTM">
    <text evidence="7">Binds 1 heme group per subunit.</text>
</comment>
<dbReference type="HOGENOM" id="CLU_106713_4_0_5"/>
<evidence type="ECO:0000256" key="3">
    <source>
        <dbReference type="ARBA" id="ARBA00022723"/>
    </source>
</evidence>
<dbReference type="PROSITE" id="PS51009">
    <property type="entry name" value="CYTCII"/>
    <property type="match status" value="1"/>
</dbReference>
<keyword evidence="4" id="KW-0249">Electron transport</keyword>
<dbReference type="SUPFAM" id="SSF47175">
    <property type="entry name" value="Cytochromes"/>
    <property type="match status" value="1"/>
</dbReference>
<keyword evidence="2 7" id="KW-0349">Heme</keyword>
<protein>
    <submittedName>
        <fullName evidence="9">Cytochrome c, class II</fullName>
    </submittedName>
</protein>
<feature type="binding site" description="covalent" evidence="7">
    <location>
        <position position="143"/>
    </location>
    <ligand>
        <name>heme c</name>
        <dbReference type="ChEBI" id="CHEBI:61717"/>
    </ligand>
</feature>
<evidence type="ECO:0000256" key="7">
    <source>
        <dbReference type="PIRSR" id="PIRSR000027-2"/>
    </source>
</evidence>
<evidence type="ECO:0000313" key="10">
    <source>
        <dbReference type="Proteomes" id="UP000031521"/>
    </source>
</evidence>
<dbReference type="AlphaFoldDB" id="A0A0B5E5D5"/>
<evidence type="ECO:0000256" key="8">
    <source>
        <dbReference type="SAM" id="SignalP"/>
    </source>
</evidence>
<dbReference type="OrthoDB" id="7596534at2"/>
<evidence type="ECO:0000256" key="1">
    <source>
        <dbReference type="ARBA" id="ARBA00022448"/>
    </source>
</evidence>
<feature type="chain" id="PRO_5002114366" evidence="8">
    <location>
        <begin position="21"/>
        <end position="152"/>
    </location>
</feature>
<proteinExistence type="predicted"/>
<evidence type="ECO:0000256" key="4">
    <source>
        <dbReference type="ARBA" id="ARBA00022982"/>
    </source>
</evidence>
<dbReference type="Pfam" id="PF01322">
    <property type="entry name" value="Cytochrom_C_2"/>
    <property type="match status" value="1"/>
</dbReference>
<reference evidence="9 10" key="1">
    <citation type="journal article" date="2014" name="Int. J. Syst. Evol. Microbiol.">
        <title>Celeribacter indicus sp. nov., a polycyclic aromatic hydrocarbon-degrading bacterium from deep-sea sediment and reclassification of Huaishuia halophila as Celeribacter halophilus comb. nov.</title>
        <authorList>
            <person name="Lai Q."/>
            <person name="Cao J."/>
            <person name="Yuan J."/>
            <person name="Li F."/>
            <person name="Shao Z."/>
        </authorList>
    </citation>
    <scope>NUCLEOTIDE SEQUENCE [LARGE SCALE GENOMIC DNA]</scope>
    <source>
        <strain evidence="9">P73</strain>
    </source>
</reference>
<keyword evidence="3 6" id="KW-0479">Metal-binding</keyword>
<evidence type="ECO:0000313" key="9">
    <source>
        <dbReference type="EMBL" id="AJE48181.1"/>
    </source>
</evidence>
<keyword evidence="10" id="KW-1185">Reference proteome</keyword>
<accession>A0A0B5E5D5</accession>
<dbReference type="GO" id="GO:0009055">
    <property type="term" value="F:electron transfer activity"/>
    <property type="evidence" value="ECO:0007669"/>
    <property type="project" value="InterPro"/>
</dbReference>
<sequence>MKKLLLAGAAAVICATGAHADSPSETAKARRAFYTLLGFEMAPLAEMAQGKTAYDAETARQSAQDMLTLLGYTTADLFAPGTSTSELPGETRARPALWEDMPGVQEKGKALHDAVVELDAVAGDGLDALRPAVGKLGGTCKACHDDYRAADF</sequence>
<evidence type="ECO:0000256" key="6">
    <source>
        <dbReference type="PIRSR" id="PIRSR000027-1"/>
    </source>
</evidence>
<feature type="signal peptide" evidence="8">
    <location>
        <begin position="1"/>
        <end position="20"/>
    </location>
</feature>
<dbReference type="Gene3D" id="1.20.120.10">
    <property type="entry name" value="Cytochrome c/b562"/>
    <property type="match status" value="1"/>
</dbReference>
<feature type="binding site" description="axial binding residue" evidence="6">
    <location>
        <position position="144"/>
    </location>
    <ligand>
        <name>heme c</name>
        <dbReference type="ChEBI" id="CHEBI:61717"/>
    </ligand>
    <ligandPart>
        <name>Fe</name>
        <dbReference type="ChEBI" id="CHEBI:18248"/>
    </ligandPart>
</feature>
<dbReference type="InterPro" id="IPR002321">
    <property type="entry name" value="Cyt_c_II"/>
</dbReference>
<dbReference type="EMBL" id="CP004393">
    <property type="protein sequence ID" value="AJE48181.1"/>
    <property type="molecule type" value="Genomic_DNA"/>
</dbReference>
<evidence type="ECO:0000256" key="5">
    <source>
        <dbReference type="ARBA" id="ARBA00023004"/>
    </source>
</evidence>
<dbReference type="PIRSF" id="PIRSF000027">
    <property type="entry name" value="Cytc_c_prime"/>
    <property type="match status" value="1"/>
</dbReference>
<dbReference type="GO" id="GO:0042597">
    <property type="term" value="C:periplasmic space"/>
    <property type="evidence" value="ECO:0007669"/>
    <property type="project" value="InterPro"/>
</dbReference>
<dbReference type="STRING" id="1208324.P73_3466"/>
<dbReference type="GO" id="GO:0020037">
    <property type="term" value="F:heme binding"/>
    <property type="evidence" value="ECO:0007669"/>
    <property type="project" value="InterPro"/>
</dbReference>
<gene>
    <name evidence="9" type="ORF">P73_3466</name>
</gene>
<keyword evidence="8" id="KW-0732">Signal</keyword>
<dbReference type="GO" id="GO:0022900">
    <property type="term" value="P:electron transport chain"/>
    <property type="evidence" value="ECO:0007669"/>
    <property type="project" value="InterPro"/>
</dbReference>
<keyword evidence="1" id="KW-0813">Transport</keyword>
<dbReference type="Proteomes" id="UP000031521">
    <property type="component" value="Chromosome"/>
</dbReference>
<dbReference type="InterPro" id="IPR012127">
    <property type="entry name" value="Cyt_c_prime"/>
</dbReference>
<dbReference type="KEGG" id="cid:P73_3466"/>
<dbReference type="GO" id="GO:0005506">
    <property type="term" value="F:iron ion binding"/>
    <property type="evidence" value="ECO:0007669"/>
    <property type="project" value="InterPro"/>
</dbReference>
<dbReference type="RefSeq" id="WP_043870557.1">
    <property type="nucleotide sequence ID" value="NZ_CP004393.1"/>
</dbReference>
<name>A0A0B5E5D5_9RHOB</name>
<feature type="binding site" description="covalent" evidence="7">
    <location>
        <position position="140"/>
    </location>
    <ligand>
        <name>heme c</name>
        <dbReference type="ChEBI" id="CHEBI:61717"/>
    </ligand>
</feature>
<evidence type="ECO:0000256" key="2">
    <source>
        <dbReference type="ARBA" id="ARBA00022617"/>
    </source>
</evidence>